<evidence type="ECO:0000313" key="3">
    <source>
        <dbReference type="EMBL" id="MEJ1249332.1"/>
    </source>
</evidence>
<dbReference type="Pfam" id="PF13511">
    <property type="entry name" value="DUF4124"/>
    <property type="match status" value="1"/>
</dbReference>
<organism evidence="3 4">
    <name type="scientific">Denitratimonas tolerans</name>
    <dbReference type="NCBI Taxonomy" id="1338420"/>
    <lineage>
        <taxon>Bacteria</taxon>
        <taxon>Pseudomonadati</taxon>
        <taxon>Pseudomonadota</taxon>
        <taxon>Gammaproteobacteria</taxon>
        <taxon>Lysobacterales</taxon>
        <taxon>Lysobacteraceae</taxon>
        <taxon>Denitratimonas</taxon>
    </lineage>
</organism>
<dbReference type="AlphaFoldDB" id="A0AAW9R4P7"/>
<dbReference type="InterPro" id="IPR025392">
    <property type="entry name" value="DUF4124"/>
</dbReference>
<sequence>MRNALIGAVVVLALLAAAAAWLWRYQPERLPAEWRRQNPHSREYSPAVYRWRDEAGQVHLTDTPPPDRPYETVRIDPRQNVVPTTLPPPGTTR</sequence>
<accession>A0AAW9R4P7</accession>
<gene>
    <name evidence="3" type="ORF">WB794_06560</name>
</gene>
<dbReference type="EMBL" id="JBBDHC010000007">
    <property type="protein sequence ID" value="MEJ1249332.1"/>
    <property type="molecule type" value="Genomic_DNA"/>
</dbReference>
<protein>
    <submittedName>
        <fullName evidence="3">DUF4124 domain-containing protein</fullName>
    </submittedName>
</protein>
<dbReference type="RefSeq" id="WP_337335048.1">
    <property type="nucleotide sequence ID" value="NZ_JBBDHC010000007.1"/>
</dbReference>
<feature type="compositionally biased region" description="Basic and acidic residues" evidence="1">
    <location>
        <begin position="68"/>
        <end position="77"/>
    </location>
</feature>
<proteinExistence type="predicted"/>
<feature type="domain" description="DUF4124" evidence="2">
    <location>
        <begin position="47"/>
        <end position="87"/>
    </location>
</feature>
<reference evidence="3 4" key="1">
    <citation type="journal article" date="2016" name="Antonie Van Leeuwenhoek">
        <title>Denitratimonas tolerans gen. nov., sp. nov., a denitrifying bacterium isolated from a bioreactor for tannery wastewater treatment.</title>
        <authorList>
            <person name="Han S.I."/>
            <person name="Kim J.O."/>
            <person name="Lee Y.R."/>
            <person name="Ekpeghere K.I."/>
            <person name="Koh S.C."/>
            <person name="Whang K.S."/>
        </authorList>
    </citation>
    <scope>NUCLEOTIDE SEQUENCE [LARGE SCALE GENOMIC DNA]</scope>
    <source>
        <strain evidence="3 4">KACC 17565</strain>
    </source>
</reference>
<evidence type="ECO:0000313" key="4">
    <source>
        <dbReference type="Proteomes" id="UP001364472"/>
    </source>
</evidence>
<evidence type="ECO:0000256" key="1">
    <source>
        <dbReference type="SAM" id="MobiDB-lite"/>
    </source>
</evidence>
<keyword evidence="4" id="KW-1185">Reference proteome</keyword>
<feature type="region of interest" description="Disordered" evidence="1">
    <location>
        <begin position="55"/>
        <end position="93"/>
    </location>
</feature>
<comment type="caution">
    <text evidence="3">The sequence shown here is derived from an EMBL/GenBank/DDBJ whole genome shotgun (WGS) entry which is preliminary data.</text>
</comment>
<name>A0AAW9R4P7_9GAMM</name>
<dbReference type="Proteomes" id="UP001364472">
    <property type="component" value="Unassembled WGS sequence"/>
</dbReference>
<evidence type="ECO:0000259" key="2">
    <source>
        <dbReference type="Pfam" id="PF13511"/>
    </source>
</evidence>